<dbReference type="CDD" id="cd00038">
    <property type="entry name" value="CAP_ED"/>
    <property type="match status" value="1"/>
</dbReference>
<reference evidence="7 8" key="1">
    <citation type="submission" date="2017-09" db="EMBL/GenBank/DDBJ databases">
        <authorList>
            <person name="Ehlers B."/>
            <person name="Leendertz F.H."/>
        </authorList>
    </citation>
    <scope>NUCLEOTIDE SEQUENCE [LARGE SCALE GENOMIC DNA]</scope>
    <source>
        <strain evidence="7 8">CGMCC 1.10978</strain>
    </source>
</reference>
<dbReference type="SUPFAM" id="SSF51206">
    <property type="entry name" value="cAMP-binding domain-like"/>
    <property type="match status" value="1"/>
</dbReference>
<dbReference type="SUPFAM" id="SSF54631">
    <property type="entry name" value="CBS-domain pair"/>
    <property type="match status" value="1"/>
</dbReference>
<dbReference type="InterPro" id="IPR000595">
    <property type="entry name" value="cNMP-bd_dom"/>
</dbReference>
<dbReference type="InterPro" id="IPR014710">
    <property type="entry name" value="RmlC-like_jellyroll"/>
</dbReference>
<evidence type="ECO:0000259" key="6">
    <source>
        <dbReference type="PROSITE" id="PS51371"/>
    </source>
</evidence>
<accession>A0A286D8G4</accession>
<keyword evidence="2 3" id="KW-0129">CBS domain</keyword>
<dbReference type="PANTHER" id="PTHR43080:SF2">
    <property type="entry name" value="CBS DOMAIN-CONTAINING PROTEIN"/>
    <property type="match status" value="1"/>
</dbReference>
<feature type="region of interest" description="Disordered" evidence="4">
    <location>
        <begin position="1"/>
        <end position="22"/>
    </location>
</feature>
<dbReference type="CDD" id="cd05401">
    <property type="entry name" value="NT_GlnE_GlnD_like"/>
    <property type="match status" value="1"/>
</dbReference>
<dbReference type="EMBL" id="OCND01000005">
    <property type="protein sequence ID" value="SOD54929.1"/>
    <property type="molecule type" value="Genomic_DNA"/>
</dbReference>
<dbReference type="InterPro" id="IPR005105">
    <property type="entry name" value="GlnD_Uridyltrans_N"/>
</dbReference>
<evidence type="ECO:0000256" key="2">
    <source>
        <dbReference type="ARBA" id="ARBA00023122"/>
    </source>
</evidence>
<gene>
    <name evidence="7" type="ORF">SAMN06296416_105202</name>
</gene>
<dbReference type="SMART" id="SM00100">
    <property type="entry name" value="cNMP"/>
    <property type="match status" value="1"/>
</dbReference>
<dbReference type="GO" id="GO:0008773">
    <property type="term" value="F:[protein-PII] uridylyltransferase activity"/>
    <property type="evidence" value="ECO:0007669"/>
    <property type="project" value="InterPro"/>
</dbReference>
<dbReference type="Pfam" id="PF00571">
    <property type="entry name" value="CBS"/>
    <property type="match status" value="1"/>
</dbReference>
<sequence length="625" mass="68559">MQKKRRCGESSSQLGAPNWHTAGMEPVPGLDLSLPPFDLLDAAGHARLQASVDMEFHPAGQLLIRAGHPSTHAFVILKGRIQAFDEADDDEQPFADYGPGDVFGAWAVMAGRARHSYRTDTDSLCFLIPAEVFRQLLADYPRFAAYFNEGLATKGQLAAGKSELAELMVTKVGDAQLAPAETVAADASIAEATARLRDQRVDCLLVTDPAHPEPGIVTRTDLLEALALQQLSPQAPIGPLANRPLIGVRTADVLFQALVSMTGHHIERVAVHDGGRVVGTLGMAEVLAHYASHSHLISLRLARADSLEEIADAAAGMNRLMRTLHLQGVRIAYLMELVSALNTRIMARIFELLVPPERWDQLCLLVMGSEGRGEQLLKTDQDNALVMADDLDWPQLAETMDAFSAALDRMGYPPCPGGVMVNRAHWRLSVSGWRQRIDHWRRDHSGQAALDLSIALDARPIAGNTALFAPVRQALATLGDDEILLHHLAQAMLNFQTPLTFLGNVKGEARGTDLKKGGVFPVVHGLRCLALRHRIEARNSFERCAALHQAGLLPADLARDLPQALAVFHRLRLGEQLAALEAGRIPDNFVRVEQLRRLDRELLRDALRVVKDFRQHVRDSFHLGD</sequence>
<protein>
    <submittedName>
        <fullName evidence="7">CBS domain-containing protein</fullName>
    </submittedName>
</protein>
<dbReference type="Pfam" id="PF03445">
    <property type="entry name" value="DUF294"/>
    <property type="match status" value="1"/>
</dbReference>
<dbReference type="Proteomes" id="UP000219374">
    <property type="component" value="Unassembled WGS sequence"/>
</dbReference>
<dbReference type="Pfam" id="PF00027">
    <property type="entry name" value="cNMP_binding"/>
    <property type="match status" value="1"/>
</dbReference>
<dbReference type="Gene3D" id="2.60.120.10">
    <property type="entry name" value="Jelly Rolls"/>
    <property type="match status" value="1"/>
</dbReference>
<dbReference type="GO" id="GO:0005737">
    <property type="term" value="C:cytoplasm"/>
    <property type="evidence" value="ECO:0007669"/>
    <property type="project" value="UniProtKB-SubCell"/>
</dbReference>
<dbReference type="InterPro" id="IPR000644">
    <property type="entry name" value="CBS_dom"/>
</dbReference>
<evidence type="ECO:0000256" key="4">
    <source>
        <dbReference type="SAM" id="MobiDB-lite"/>
    </source>
</evidence>
<name>A0A286D8G4_9GAMM</name>
<evidence type="ECO:0000259" key="5">
    <source>
        <dbReference type="PROSITE" id="PS50042"/>
    </source>
</evidence>
<evidence type="ECO:0000313" key="7">
    <source>
        <dbReference type="EMBL" id="SOD54929.1"/>
    </source>
</evidence>
<comment type="subcellular location">
    <subcellularLocation>
        <location evidence="1">Cytoplasm</location>
    </subcellularLocation>
</comment>
<dbReference type="Gene3D" id="3.10.580.10">
    <property type="entry name" value="CBS-domain"/>
    <property type="match status" value="1"/>
</dbReference>
<proteinExistence type="predicted"/>
<dbReference type="InterPro" id="IPR051257">
    <property type="entry name" value="Diverse_CBS-Domain"/>
</dbReference>
<keyword evidence="8" id="KW-1185">Reference proteome</keyword>
<evidence type="ECO:0000256" key="1">
    <source>
        <dbReference type="ARBA" id="ARBA00004496"/>
    </source>
</evidence>
<feature type="domain" description="CBS" evidence="6">
    <location>
        <begin position="168"/>
        <end position="234"/>
    </location>
</feature>
<dbReference type="InterPro" id="IPR018821">
    <property type="entry name" value="DUF294_put_nucleoTrafse_sb-bd"/>
</dbReference>
<dbReference type="PROSITE" id="PS51371">
    <property type="entry name" value="CBS"/>
    <property type="match status" value="1"/>
</dbReference>
<dbReference type="AlphaFoldDB" id="A0A286D8G4"/>
<evidence type="ECO:0000313" key="8">
    <source>
        <dbReference type="Proteomes" id="UP000219374"/>
    </source>
</evidence>
<dbReference type="InterPro" id="IPR018490">
    <property type="entry name" value="cNMP-bd_dom_sf"/>
</dbReference>
<feature type="domain" description="Cyclic nucleotide-binding" evidence="5">
    <location>
        <begin position="36"/>
        <end position="137"/>
    </location>
</feature>
<dbReference type="Pfam" id="PF10335">
    <property type="entry name" value="DUF294_C"/>
    <property type="match status" value="1"/>
</dbReference>
<dbReference type="SMART" id="SM00116">
    <property type="entry name" value="CBS"/>
    <property type="match status" value="2"/>
</dbReference>
<organism evidence="7 8">
    <name type="scientific">Pseudoxanthomonas wuyuanensis</name>
    <dbReference type="NCBI Taxonomy" id="1073196"/>
    <lineage>
        <taxon>Bacteria</taxon>
        <taxon>Pseudomonadati</taxon>
        <taxon>Pseudomonadota</taxon>
        <taxon>Gammaproteobacteria</taxon>
        <taxon>Lysobacterales</taxon>
        <taxon>Lysobacteraceae</taxon>
        <taxon>Pseudoxanthomonas</taxon>
    </lineage>
</organism>
<dbReference type="PANTHER" id="PTHR43080">
    <property type="entry name" value="CBS DOMAIN-CONTAINING PROTEIN CBSX3, MITOCHONDRIAL"/>
    <property type="match status" value="1"/>
</dbReference>
<dbReference type="InterPro" id="IPR046342">
    <property type="entry name" value="CBS_dom_sf"/>
</dbReference>
<dbReference type="PROSITE" id="PS50042">
    <property type="entry name" value="CNMP_BINDING_3"/>
    <property type="match status" value="1"/>
</dbReference>
<evidence type="ECO:0000256" key="3">
    <source>
        <dbReference type="PROSITE-ProRule" id="PRU00703"/>
    </source>
</evidence>